<dbReference type="AlphaFoldDB" id="A0A368HLD6"/>
<gene>
    <name evidence="1" type="ORF">C4900_05055</name>
</gene>
<sequence length="88" mass="9950">MLGTTPAAIRRRLERSSQSLPPAVHLTGSRLLYWRQSDVEAWLAALSTRTTRRQPPRARASKPVKLTGILADWEPYLTKEQLEKLQAG</sequence>
<evidence type="ECO:0000313" key="1">
    <source>
        <dbReference type="EMBL" id="RCN59100.1"/>
    </source>
</evidence>
<reference evidence="1 2" key="1">
    <citation type="submission" date="2018-02" db="EMBL/GenBank/DDBJ databases">
        <title>Insights into the biology of acidophilic members of the Acidiferrobacteraceae family derived from comparative genomic analyses.</title>
        <authorList>
            <person name="Issotta F."/>
            <person name="Thyssen C."/>
            <person name="Mena C."/>
            <person name="Moya A."/>
            <person name="Bellenberg S."/>
            <person name="Sproer C."/>
            <person name="Covarrubias P.C."/>
            <person name="Sand W."/>
            <person name="Quatrini R."/>
            <person name="Vera M."/>
        </authorList>
    </citation>
    <scope>NUCLEOTIDE SEQUENCE [LARGE SCALE GENOMIC DNA]</scope>
    <source>
        <strain evidence="2">m-1</strain>
    </source>
</reference>
<organism evidence="1 2">
    <name type="scientific">Acidiferrobacter thiooxydans</name>
    <dbReference type="NCBI Taxonomy" id="163359"/>
    <lineage>
        <taxon>Bacteria</taxon>
        <taxon>Pseudomonadati</taxon>
        <taxon>Pseudomonadota</taxon>
        <taxon>Gammaproteobacteria</taxon>
        <taxon>Acidiferrobacterales</taxon>
        <taxon>Acidiferrobacteraceae</taxon>
        <taxon>Acidiferrobacter</taxon>
    </lineage>
</organism>
<dbReference type="Proteomes" id="UP000253250">
    <property type="component" value="Unassembled WGS sequence"/>
</dbReference>
<protein>
    <submittedName>
        <fullName evidence="1">Uncharacterized protein</fullName>
    </submittedName>
</protein>
<name>A0A368HLD6_9GAMM</name>
<evidence type="ECO:0000313" key="2">
    <source>
        <dbReference type="Proteomes" id="UP000253250"/>
    </source>
</evidence>
<accession>A0A368HLD6</accession>
<proteinExistence type="predicted"/>
<keyword evidence="2" id="KW-1185">Reference proteome</keyword>
<comment type="caution">
    <text evidence="1">The sequence shown here is derived from an EMBL/GenBank/DDBJ whole genome shotgun (WGS) entry which is preliminary data.</text>
</comment>
<dbReference type="EMBL" id="PSYR01000001">
    <property type="protein sequence ID" value="RCN59100.1"/>
    <property type="molecule type" value="Genomic_DNA"/>
</dbReference>